<feature type="coiled-coil region" evidence="1">
    <location>
        <begin position="196"/>
        <end position="223"/>
    </location>
</feature>
<evidence type="ECO:0000313" key="3">
    <source>
        <dbReference type="EMBL" id="KAF2399899.1"/>
    </source>
</evidence>
<sequence length="683" mass="73074">MAESLLRGGQQRPSSLSPSDTTPRGRPRTPYHTSQRALQRTPQRTPQGVTCGTPKGTPQGRAKEKCRDNTELGRSVLASENLSDTDITEALATMSPSFRNTPTPTLLAVDTKSRRRTVMSRASSYLNLGQISSNNSSLREPFNDCTIPDIVEPPKEIPHVNIEQVMNSLFKFITGNWTKPMPPTYFNAILELMHEHRTVVAKVAQLEIEIKTLKDERGILYDNWATGDAMVRAEVRRLEEIIKSGQILPGAITDDGRPAFSRAMSESHLMGYQTPPPAIKIDLNEGFVSPKKLARPAMIPGGGITNASNLLDEVAVFENAKGSLDHVARLMTEGRGITVQEARMVLELCLSSKVTTINIPSPNEGDLLATPEGRGLGDPKLKWYGGLTEDVFVEAAQPKGGELSSERMASGNVGSSSDDRQPTSNRKSARSFSFVNGDDQSAMKPSSPSLLRAASSTKSRIPSPKVPNTLAAPRRASSQSSLRATAQPLPDSSPEHDVSPILKSSLKAPGRRNMSLSSVASVETVIRSVNMSPPAGTPSPDSIGADAEASAKTKDGSSPGTGKKKVFGGLTGRKAKKGSGGKKGAEGKPSPKSKSSLKSKKSSEGKKSSDSKESKNGSSSDGGKQTFSLRKSSGNQQRDSDGSLDKGEEPKKGKKAQSQSKPGQHWWKQAMQSSASGPEINRS</sequence>
<feature type="region of interest" description="Disordered" evidence="2">
    <location>
        <begin position="397"/>
        <end position="517"/>
    </location>
</feature>
<feature type="compositionally biased region" description="Basic and acidic residues" evidence="2">
    <location>
        <begin position="638"/>
        <end position="651"/>
    </location>
</feature>
<accession>A0A6G1HVQ6</accession>
<dbReference type="AlphaFoldDB" id="A0A6G1HVQ6"/>
<feature type="compositionally biased region" description="Low complexity" evidence="2">
    <location>
        <begin position="445"/>
        <end position="456"/>
    </location>
</feature>
<feature type="compositionally biased region" description="Polar residues" evidence="2">
    <location>
        <begin position="31"/>
        <end position="50"/>
    </location>
</feature>
<feature type="compositionally biased region" description="Polar residues" evidence="2">
    <location>
        <begin position="412"/>
        <end position="434"/>
    </location>
</feature>
<feature type="region of interest" description="Disordered" evidence="2">
    <location>
        <begin position="530"/>
        <end position="683"/>
    </location>
</feature>
<evidence type="ECO:0000256" key="1">
    <source>
        <dbReference type="SAM" id="Coils"/>
    </source>
</evidence>
<evidence type="ECO:0000313" key="4">
    <source>
        <dbReference type="Proteomes" id="UP000799640"/>
    </source>
</evidence>
<feature type="region of interest" description="Disordered" evidence="2">
    <location>
        <begin position="1"/>
        <end position="71"/>
    </location>
</feature>
<reference evidence="3" key="1">
    <citation type="journal article" date="2020" name="Stud. Mycol.">
        <title>101 Dothideomycetes genomes: a test case for predicting lifestyles and emergence of pathogens.</title>
        <authorList>
            <person name="Haridas S."/>
            <person name="Albert R."/>
            <person name="Binder M."/>
            <person name="Bloem J."/>
            <person name="Labutti K."/>
            <person name="Salamov A."/>
            <person name="Andreopoulos B."/>
            <person name="Baker S."/>
            <person name="Barry K."/>
            <person name="Bills G."/>
            <person name="Bluhm B."/>
            <person name="Cannon C."/>
            <person name="Castanera R."/>
            <person name="Culley D."/>
            <person name="Daum C."/>
            <person name="Ezra D."/>
            <person name="Gonzalez J."/>
            <person name="Henrissat B."/>
            <person name="Kuo A."/>
            <person name="Liang C."/>
            <person name="Lipzen A."/>
            <person name="Lutzoni F."/>
            <person name="Magnuson J."/>
            <person name="Mondo S."/>
            <person name="Nolan M."/>
            <person name="Ohm R."/>
            <person name="Pangilinan J."/>
            <person name="Park H.-J."/>
            <person name="Ramirez L."/>
            <person name="Alfaro M."/>
            <person name="Sun H."/>
            <person name="Tritt A."/>
            <person name="Yoshinaga Y."/>
            <person name="Zwiers L.-H."/>
            <person name="Turgeon B."/>
            <person name="Goodwin S."/>
            <person name="Spatafora J."/>
            <person name="Crous P."/>
            <person name="Grigoriev I."/>
        </authorList>
    </citation>
    <scope>NUCLEOTIDE SEQUENCE</scope>
    <source>
        <strain evidence="3">CBS 262.69</strain>
    </source>
</reference>
<name>A0A6G1HVQ6_9PEZI</name>
<organism evidence="3 4">
    <name type="scientific">Trichodelitschia bisporula</name>
    <dbReference type="NCBI Taxonomy" id="703511"/>
    <lineage>
        <taxon>Eukaryota</taxon>
        <taxon>Fungi</taxon>
        <taxon>Dikarya</taxon>
        <taxon>Ascomycota</taxon>
        <taxon>Pezizomycotina</taxon>
        <taxon>Dothideomycetes</taxon>
        <taxon>Dothideomycetes incertae sedis</taxon>
        <taxon>Phaeotrichales</taxon>
        <taxon>Phaeotrichaceae</taxon>
        <taxon>Trichodelitschia</taxon>
    </lineage>
</organism>
<proteinExistence type="predicted"/>
<feature type="compositionally biased region" description="Basic and acidic residues" evidence="2">
    <location>
        <begin position="601"/>
        <end position="615"/>
    </location>
</feature>
<gene>
    <name evidence="3" type="ORF">EJ06DRAFT_522124</name>
</gene>
<keyword evidence="4" id="KW-1185">Reference proteome</keyword>
<feature type="compositionally biased region" description="Polar residues" evidence="2">
    <location>
        <begin position="11"/>
        <end position="22"/>
    </location>
</feature>
<keyword evidence="1" id="KW-0175">Coiled coil</keyword>
<dbReference type="EMBL" id="ML996696">
    <property type="protein sequence ID" value="KAF2399899.1"/>
    <property type="molecule type" value="Genomic_DNA"/>
</dbReference>
<feature type="compositionally biased region" description="Polar residues" evidence="2">
    <location>
        <begin position="625"/>
        <end position="637"/>
    </location>
</feature>
<dbReference type="Proteomes" id="UP000799640">
    <property type="component" value="Unassembled WGS sequence"/>
</dbReference>
<protein>
    <submittedName>
        <fullName evidence="3">Uncharacterized protein</fullName>
    </submittedName>
</protein>
<feature type="compositionally biased region" description="Basic and acidic residues" evidence="2">
    <location>
        <begin position="61"/>
        <end position="71"/>
    </location>
</feature>
<evidence type="ECO:0000256" key="2">
    <source>
        <dbReference type="SAM" id="MobiDB-lite"/>
    </source>
</evidence>